<keyword evidence="1" id="KW-0812">Transmembrane</keyword>
<gene>
    <name evidence="2" type="ORF">Y900_012885</name>
</gene>
<feature type="transmembrane region" description="Helical" evidence="1">
    <location>
        <begin position="6"/>
        <end position="29"/>
    </location>
</feature>
<protein>
    <submittedName>
        <fullName evidence="2">Uncharacterized protein</fullName>
    </submittedName>
</protein>
<name>A0A064CJJ1_9MYCO</name>
<feature type="transmembrane region" description="Helical" evidence="1">
    <location>
        <begin position="78"/>
        <end position="103"/>
    </location>
</feature>
<reference evidence="2" key="1">
    <citation type="submission" date="2014-05" db="EMBL/GenBank/DDBJ databases">
        <title>Genome sequence of Mycobacterium aromaticivorans strain JS19b1T (= DSM 45407T).</title>
        <authorList>
            <person name="Kwak Y."/>
            <person name="Park G.-S."/>
            <person name="Li Q.X."/>
            <person name="Lee S.-E."/>
            <person name="Shin J.-H."/>
        </authorList>
    </citation>
    <scope>NUCLEOTIDE SEQUENCE [LARGE SCALE GENOMIC DNA]</scope>
    <source>
        <strain evidence="2">JS19b1</strain>
    </source>
</reference>
<dbReference type="EMBL" id="JALN02000001">
    <property type="protein sequence ID" value="KDE99806.1"/>
    <property type="molecule type" value="Genomic_DNA"/>
</dbReference>
<feature type="transmembrane region" description="Helical" evidence="1">
    <location>
        <begin position="109"/>
        <end position="127"/>
    </location>
</feature>
<dbReference type="OrthoDB" id="4617788at2"/>
<dbReference type="RefSeq" id="WP_036342148.1">
    <property type="nucleotide sequence ID" value="NZ_JALN02000001.1"/>
</dbReference>
<keyword evidence="3" id="KW-1185">Reference proteome</keyword>
<comment type="caution">
    <text evidence="2">The sequence shown here is derived from an EMBL/GenBank/DDBJ whole genome shotgun (WGS) entry which is preliminary data.</text>
</comment>
<dbReference type="eggNOG" id="ENOG5031H14">
    <property type="taxonomic scope" value="Bacteria"/>
</dbReference>
<proteinExistence type="predicted"/>
<organism evidence="2 3">
    <name type="scientific">Mycolicibacterium aromaticivorans JS19b1 = JCM 16368</name>
    <dbReference type="NCBI Taxonomy" id="1440774"/>
    <lineage>
        <taxon>Bacteria</taxon>
        <taxon>Bacillati</taxon>
        <taxon>Actinomycetota</taxon>
        <taxon>Actinomycetes</taxon>
        <taxon>Mycobacteriales</taxon>
        <taxon>Mycobacteriaceae</taxon>
        <taxon>Mycolicibacterium</taxon>
    </lineage>
</organism>
<accession>A0A064CJJ1</accession>
<keyword evidence="1" id="KW-0472">Membrane</keyword>
<dbReference type="Proteomes" id="UP000022835">
    <property type="component" value="Unassembled WGS sequence"/>
</dbReference>
<evidence type="ECO:0000313" key="2">
    <source>
        <dbReference type="EMBL" id="KDE99806.1"/>
    </source>
</evidence>
<evidence type="ECO:0000313" key="3">
    <source>
        <dbReference type="Proteomes" id="UP000022835"/>
    </source>
</evidence>
<dbReference type="AlphaFoldDB" id="A0A064CJJ1"/>
<sequence length="159" mass="17427">MNLGPWGDLTILAAALEIVFATCVFVYIGRLERRTSHPMGDQVGAHKRVLAKVRKREPLSQDEFDYASELVADARSPLAYAIPAALFTIGFFYVVGCLFMLHLDGGNPSFRTFIGGIPMLTSMNMAAQLRRVAGMKSKLRDIPVSETDDTDQLTSVGSD</sequence>
<evidence type="ECO:0000256" key="1">
    <source>
        <dbReference type="SAM" id="Phobius"/>
    </source>
</evidence>
<keyword evidence="1" id="KW-1133">Transmembrane helix</keyword>